<dbReference type="AlphaFoldDB" id="W7G5I2"/>
<name>W7G5I2_PLAFA</name>
<proteinExistence type="predicted"/>
<reference evidence="1" key="1">
    <citation type="submission" date="2013-02" db="EMBL/GenBank/DDBJ databases">
        <title>The Genome Sequence of Plasmodium falciparum Santa Lucia.</title>
        <authorList>
            <consortium name="The Broad Institute Genome Sequencing Platform"/>
            <consortium name="The Broad Institute Genome Sequencing Center for Infectious Disease"/>
            <person name="Neafsey D."/>
            <person name="Cheeseman I."/>
            <person name="Volkman S."/>
            <person name="Adams J."/>
            <person name="Walker B."/>
            <person name="Young S.K."/>
            <person name="Zeng Q."/>
            <person name="Gargeya S."/>
            <person name="Fitzgerald M."/>
            <person name="Haas B."/>
            <person name="Abouelleil A."/>
            <person name="Alvarado L."/>
            <person name="Arachchi H.M."/>
            <person name="Berlin A.M."/>
            <person name="Chapman S.B."/>
            <person name="Dewar J."/>
            <person name="Goldberg J."/>
            <person name="Griggs A."/>
            <person name="Gujja S."/>
            <person name="Hansen M."/>
            <person name="Howarth C."/>
            <person name="Imamovic A."/>
            <person name="Larimer J."/>
            <person name="McCowan C."/>
            <person name="Murphy C."/>
            <person name="Neiman D."/>
            <person name="Pearson M."/>
            <person name="Priest M."/>
            <person name="Roberts A."/>
            <person name="Saif S."/>
            <person name="Shea T."/>
            <person name="Sisk P."/>
            <person name="Sykes S."/>
            <person name="Wortman J."/>
            <person name="Nusbaum C."/>
            <person name="Birren B."/>
        </authorList>
    </citation>
    <scope>NUCLEOTIDE SEQUENCE [LARGE SCALE GENOMIC DNA]</scope>
    <source>
        <strain evidence="1">Santa Lucia</strain>
    </source>
</reference>
<organism evidence="1">
    <name type="scientific">Plasmodium falciparum Santa Lucia</name>
    <dbReference type="NCBI Taxonomy" id="478859"/>
    <lineage>
        <taxon>Eukaryota</taxon>
        <taxon>Sar</taxon>
        <taxon>Alveolata</taxon>
        <taxon>Apicomplexa</taxon>
        <taxon>Aconoidasida</taxon>
        <taxon>Haemosporida</taxon>
        <taxon>Plasmodiidae</taxon>
        <taxon>Plasmodium</taxon>
        <taxon>Plasmodium (Laverania)</taxon>
    </lineage>
</organism>
<gene>
    <name evidence="1" type="ORF">PFAG_00151</name>
</gene>
<evidence type="ECO:0000313" key="1">
    <source>
        <dbReference type="EMBL" id="EUT93649.1"/>
    </source>
</evidence>
<accession>W7G5I2</accession>
<dbReference type="Proteomes" id="UP000030666">
    <property type="component" value="Unassembled WGS sequence"/>
</dbReference>
<sequence>MYCAPLTIISLHTFILFRTKNKLFKRIVLLKLEFEIIKNVKGKNMVIEKKNYFYNGKIIVYNFNHEII</sequence>
<dbReference type="EMBL" id="KE123471">
    <property type="protein sequence ID" value="EUT93649.1"/>
    <property type="molecule type" value="Genomic_DNA"/>
</dbReference>
<protein>
    <submittedName>
        <fullName evidence="1">Uncharacterized protein</fullName>
    </submittedName>
</protein>